<proteinExistence type="predicted"/>
<dbReference type="AlphaFoldDB" id="A0A8H7DWQ1"/>
<evidence type="ECO:0008006" key="4">
    <source>
        <dbReference type="Google" id="ProtNLM"/>
    </source>
</evidence>
<evidence type="ECO:0000256" key="1">
    <source>
        <dbReference type="SAM" id="SignalP"/>
    </source>
</evidence>
<keyword evidence="3" id="KW-1185">Reference proteome</keyword>
<dbReference type="EMBL" id="JAACFV010000311">
    <property type="protein sequence ID" value="KAF7502164.1"/>
    <property type="molecule type" value="Genomic_DNA"/>
</dbReference>
<feature type="chain" id="PRO_5034031750" description="Secreted protein" evidence="1">
    <location>
        <begin position="16"/>
        <end position="93"/>
    </location>
</feature>
<feature type="signal peptide" evidence="1">
    <location>
        <begin position="1"/>
        <end position="15"/>
    </location>
</feature>
<evidence type="ECO:0000313" key="2">
    <source>
        <dbReference type="EMBL" id="KAF7502164.1"/>
    </source>
</evidence>
<accession>A0A8H7DWQ1</accession>
<reference evidence="2" key="1">
    <citation type="submission" date="2020-02" db="EMBL/GenBank/DDBJ databases">
        <authorList>
            <person name="Palmer J.M."/>
        </authorList>
    </citation>
    <scope>NUCLEOTIDE SEQUENCE</scope>
    <source>
        <strain evidence="2">EPUS1.4</strain>
        <tissue evidence="2">Thallus</tissue>
    </source>
</reference>
<gene>
    <name evidence="2" type="ORF">GJ744_006872</name>
</gene>
<protein>
    <recommendedName>
        <fullName evidence="4">Secreted protein</fullName>
    </recommendedName>
</protein>
<evidence type="ECO:0000313" key="3">
    <source>
        <dbReference type="Proteomes" id="UP000606974"/>
    </source>
</evidence>
<dbReference type="Proteomes" id="UP000606974">
    <property type="component" value="Unassembled WGS sequence"/>
</dbReference>
<name>A0A8H7DWQ1_9EURO</name>
<sequence length="93" mass="10679">MFFCSILSYISLVNGHYFLNTKDPILISYFGGTIGTVATEYDHRYHCIGTGEKAVPSLSLPYYGTIATVLWYHRYHSAVCEHCIRHYRCAINH</sequence>
<comment type="caution">
    <text evidence="2">The sequence shown here is derived from an EMBL/GenBank/DDBJ whole genome shotgun (WGS) entry which is preliminary data.</text>
</comment>
<organism evidence="2 3">
    <name type="scientific">Endocarpon pusillum</name>
    <dbReference type="NCBI Taxonomy" id="364733"/>
    <lineage>
        <taxon>Eukaryota</taxon>
        <taxon>Fungi</taxon>
        <taxon>Dikarya</taxon>
        <taxon>Ascomycota</taxon>
        <taxon>Pezizomycotina</taxon>
        <taxon>Eurotiomycetes</taxon>
        <taxon>Chaetothyriomycetidae</taxon>
        <taxon>Verrucariales</taxon>
        <taxon>Verrucariaceae</taxon>
        <taxon>Endocarpon</taxon>
    </lineage>
</organism>
<keyword evidence="1" id="KW-0732">Signal</keyword>